<keyword evidence="8" id="KW-1185">Reference proteome</keyword>
<sequence>MTSPAVFAAAAAATPINLSPPTVKSPVFSPFLSAYSSSDSSLKIRNQINRRSNPLPSIKSAASDSTAIADNPPPASTSEDEEFQAKIGARVRVKVPLKVYHIPKVSELDLNGKEGRIKQYVAVWKGKHISANLPFKIEFFEKLEGRGDAPVKFFAHLKEDEFEYLD</sequence>
<dbReference type="InterPro" id="IPR004207">
    <property type="entry name" value="Fd_thioredoxin_Rdtase_alpha"/>
</dbReference>
<comment type="function">
    <text evidence="3">Variable subunit of the ferredoxin-thioredoxin reductase (FTR), which catalyzes the two-electron reduction of thioredoxins by the electrons provided by reduced ferredoxin.</text>
</comment>
<comment type="subunit">
    <text evidence="2">Heterodimer of subunit A (variable subunit) and subunit B (catalytic subunit). Heterodimeric FTR forms a complex with ferredoxin and thioredoxin.</text>
</comment>
<keyword evidence="1" id="KW-0560">Oxidoreductase</keyword>
<evidence type="ECO:0000256" key="5">
    <source>
        <dbReference type="SAM" id="MobiDB-lite"/>
    </source>
</evidence>
<dbReference type="AlphaFoldDB" id="A0AAP0DNI1"/>
<dbReference type="PANTHER" id="PTHR46937:SF4">
    <property type="entry name" value="FERREDOXIN-THIOREDOXIN REDUCTASE SUBUNIT A1, CHLOROPLASTIC"/>
    <property type="match status" value="1"/>
</dbReference>
<dbReference type="InterPro" id="IPR008990">
    <property type="entry name" value="Elect_transpt_acc-like_dom_sf"/>
</dbReference>
<feature type="domain" description="Ferredoxin thioredoxin reductase alpha chain" evidence="6">
    <location>
        <begin position="87"/>
        <end position="161"/>
    </location>
</feature>
<dbReference type="Pfam" id="PF02941">
    <property type="entry name" value="FeThRed_A"/>
    <property type="match status" value="1"/>
</dbReference>
<dbReference type="EMBL" id="JBCNJP010000008">
    <property type="protein sequence ID" value="KAK9074319.1"/>
    <property type="molecule type" value="Genomic_DNA"/>
</dbReference>
<evidence type="ECO:0000256" key="3">
    <source>
        <dbReference type="ARBA" id="ARBA00034474"/>
    </source>
</evidence>
<dbReference type="SUPFAM" id="SSF50090">
    <property type="entry name" value="Electron transport accessory proteins"/>
    <property type="match status" value="1"/>
</dbReference>
<dbReference type="GO" id="GO:0016491">
    <property type="term" value="F:oxidoreductase activity"/>
    <property type="evidence" value="ECO:0007669"/>
    <property type="project" value="UniProtKB-KW"/>
</dbReference>
<evidence type="ECO:0000313" key="8">
    <source>
        <dbReference type="Proteomes" id="UP001408789"/>
    </source>
</evidence>
<dbReference type="Proteomes" id="UP001408789">
    <property type="component" value="Unassembled WGS sequence"/>
</dbReference>
<reference evidence="7 8" key="1">
    <citation type="submission" date="2024-04" db="EMBL/GenBank/DDBJ databases">
        <title>The reference genome of an endangered Asteraceae, Deinandra increscens subsp. villosa, native to the Central Coast of California.</title>
        <authorList>
            <person name="Guilliams M."/>
            <person name="Hasenstab-Lehman K."/>
            <person name="Meyer R."/>
            <person name="Mcevoy S."/>
        </authorList>
    </citation>
    <scope>NUCLEOTIDE SEQUENCE [LARGE SCALE GENOMIC DNA]</scope>
    <source>
        <tissue evidence="7">Leaf</tissue>
    </source>
</reference>
<accession>A0AAP0DNI1</accession>
<evidence type="ECO:0000256" key="4">
    <source>
        <dbReference type="ARBA" id="ARBA00034490"/>
    </source>
</evidence>
<feature type="compositionally biased region" description="Polar residues" evidence="5">
    <location>
        <begin position="43"/>
        <end position="68"/>
    </location>
</feature>
<dbReference type="Gene3D" id="2.30.30.50">
    <property type="match status" value="1"/>
</dbReference>
<feature type="region of interest" description="Disordered" evidence="5">
    <location>
        <begin position="36"/>
        <end position="83"/>
    </location>
</feature>
<organism evidence="7 8">
    <name type="scientific">Deinandra increscens subsp. villosa</name>
    <dbReference type="NCBI Taxonomy" id="3103831"/>
    <lineage>
        <taxon>Eukaryota</taxon>
        <taxon>Viridiplantae</taxon>
        <taxon>Streptophyta</taxon>
        <taxon>Embryophyta</taxon>
        <taxon>Tracheophyta</taxon>
        <taxon>Spermatophyta</taxon>
        <taxon>Magnoliopsida</taxon>
        <taxon>eudicotyledons</taxon>
        <taxon>Gunneridae</taxon>
        <taxon>Pentapetalae</taxon>
        <taxon>asterids</taxon>
        <taxon>campanulids</taxon>
        <taxon>Asterales</taxon>
        <taxon>Asteraceae</taxon>
        <taxon>Asteroideae</taxon>
        <taxon>Heliantheae alliance</taxon>
        <taxon>Madieae</taxon>
        <taxon>Madiinae</taxon>
        <taxon>Deinandra</taxon>
    </lineage>
</organism>
<dbReference type="GO" id="GO:0015979">
    <property type="term" value="P:photosynthesis"/>
    <property type="evidence" value="ECO:0007669"/>
    <property type="project" value="InterPro"/>
</dbReference>
<protein>
    <recommendedName>
        <fullName evidence="6">Ferredoxin thioredoxin reductase alpha chain domain-containing protein</fullName>
    </recommendedName>
</protein>
<dbReference type="PANTHER" id="PTHR46937">
    <property type="entry name" value="FERREDOXIN-THIOREDOXIN REDUCTASE, VARIABLE CHAIN"/>
    <property type="match status" value="1"/>
</dbReference>
<comment type="caution">
    <text evidence="7">The sequence shown here is derived from an EMBL/GenBank/DDBJ whole genome shotgun (WGS) entry which is preliminary data.</text>
</comment>
<evidence type="ECO:0000256" key="2">
    <source>
        <dbReference type="ARBA" id="ARBA00026011"/>
    </source>
</evidence>
<evidence type="ECO:0000259" key="6">
    <source>
        <dbReference type="Pfam" id="PF02941"/>
    </source>
</evidence>
<gene>
    <name evidence="7" type="ORF">SSX86_006917</name>
</gene>
<evidence type="ECO:0000313" key="7">
    <source>
        <dbReference type="EMBL" id="KAK9074319.1"/>
    </source>
</evidence>
<name>A0AAP0DNI1_9ASTR</name>
<proteinExistence type="inferred from homology"/>
<comment type="similarity">
    <text evidence="4">Belongs to the ferredoxin thioredoxin reductase alpha subunit family.</text>
</comment>
<evidence type="ECO:0000256" key="1">
    <source>
        <dbReference type="ARBA" id="ARBA00023002"/>
    </source>
</evidence>
<dbReference type="InterPro" id="IPR044166">
    <property type="entry name" value="FTRV"/>
</dbReference>